<dbReference type="Gene3D" id="1.10.10.10">
    <property type="entry name" value="Winged helix-like DNA-binding domain superfamily/Winged helix DNA-binding domain"/>
    <property type="match status" value="1"/>
</dbReference>
<dbReference type="SUPFAM" id="SSF56281">
    <property type="entry name" value="Metallo-hydrolase/oxidoreductase"/>
    <property type="match status" value="1"/>
</dbReference>
<dbReference type="InterPro" id="IPR050662">
    <property type="entry name" value="Sec-metab_biosynth-thioest"/>
</dbReference>
<protein>
    <recommendedName>
        <fullName evidence="1">Metallo-beta-lactamase domain-containing protein</fullName>
    </recommendedName>
</protein>
<proteinExistence type="predicted"/>
<dbReference type="Pfam" id="PF00753">
    <property type="entry name" value="Lactamase_B"/>
    <property type="match status" value="1"/>
</dbReference>
<dbReference type="InterPro" id="IPR036388">
    <property type="entry name" value="WH-like_DNA-bd_sf"/>
</dbReference>
<dbReference type="PANTHER" id="PTHR23131">
    <property type="entry name" value="ENDORIBONUCLEASE LACTB2"/>
    <property type="match status" value="1"/>
</dbReference>
<dbReference type="InterPro" id="IPR001279">
    <property type="entry name" value="Metallo-B-lactamas"/>
</dbReference>
<accession>A0A381R3Q3</accession>
<dbReference type="Pfam" id="PF21221">
    <property type="entry name" value="B_lactamase-like_C"/>
    <property type="match status" value="1"/>
</dbReference>
<dbReference type="AlphaFoldDB" id="A0A381R3Q3"/>
<sequence length="344" mass="39701">MKENSKLDYPFSKRPADGQTLKVAPNIYWLRMPLPIALNHINLWLLEGDEGWTIVDSGMATEESKTVWKNIFTNVFKTKPLEKIVITHMHLDHSGLAGWLTNEWDIEPYFTKKEFNETLKISKGMNPEQQKITLDYYKKCGYDEESQQHFIERIGYRKTLVTNLKSNFQELKDQQTPQLSDGIWKIILAEGHSPAHACLYSEQKNVFICGDVLLPRITPNVSVNPAHPDSNPLRDWLESLEKIKQSIPDNTLVLPSHGYPFEGAHIRIETLVSNHQEKLKKIYEYIDQPKTVSEFFPLLFQSKINKHNLLLAVGETMSHLNYLVAEGKIIKSIDNHGLYLFSRS</sequence>
<dbReference type="Gene3D" id="3.60.15.10">
    <property type="entry name" value="Ribonuclease Z/Hydroxyacylglutathione hydrolase-like"/>
    <property type="match status" value="1"/>
</dbReference>
<evidence type="ECO:0000259" key="1">
    <source>
        <dbReference type="SMART" id="SM00849"/>
    </source>
</evidence>
<dbReference type="InterPro" id="IPR048933">
    <property type="entry name" value="B_lactamase-like_C"/>
</dbReference>
<feature type="domain" description="Metallo-beta-lactamase" evidence="1">
    <location>
        <begin position="40"/>
        <end position="257"/>
    </location>
</feature>
<gene>
    <name evidence="2" type="ORF">METZ01_LOCUS39186</name>
</gene>
<dbReference type="EMBL" id="UINC01001676">
    <property type="protein sequence ID" value="SUZ86332.1"/>
    <property type="molecule type" value="Genomic_DNA"/>
</dbReference>
<dbReference type="InterPro" id="IPR036866">
    <property type="entry name" value="RibonucZ/Hydroxyglut_hydro"/>
</dbReference>
<dbReference type="SMART" id="SM00849">
    <property type="entry name" value="Lactamase_B"/>
    <property type="match status" value="1"/>
</dbReference>
<name>A0A381R3Q3_9ZZZZ</name>
<organism evidence="2">
    <name type="scientific">marine metagenome</name>
    <dbReference type="NCBI Taxonomy" id="408172"/>
    <lineage>
        <taxon>unclassified sequences</taxon>
        <taxon>metagenomes</taxon>
        <taxon>ecological metagenomes</taxon>
    </lineage>
</organism>
<reference evidence="2" key="1">
    <citation type="submission" date="2018-05" db="EMBL/GenBank/DDBJ databases">
        <authorList>
            <person name="Lanie J.A."/>
            <person name="Ng W.-L."/>
            <person name="Kazmierczak K.M."/>
            <person name="Andrzejewski T.M."/>
            <person name="Davidsen T.M."/>
            <person name="Wayne K.J."/>
            <person name="Tettelin H."/>
            <person name="Glass J.I."/>
            <person name="Rusch D."/>
            <person name="Podicherti R."/>
            <person name="Tsui H.-C.T."/>
            <person name="Winkler M.E."/>
        </authorList>
    </citation>
    <scope>NUCLEOTIDE SEQUENCE</scope>
</reference>
<evidence type="ECO:0000313" key="2">
    <source>
        <dbReference type="EMBL" id="SUZ86332.1"/>
    </source>
</evidence>
<dbReference type="PANTHER" id="PTHR23131:SF4">
    <property type="entry name" value="METALLO-BETA-LACTAMASE SUPERFAMILY POTEIN"/>
    <property type="match status" value="1"/>
</dbReference>